<gene>
    <name evidence="1" type="ORF">MVEN_01652000</name>
</gene>
<accession>A0A8H6XQS7</accession>
<keyword evidence="2" id="KW-1185">Reference proteome</keyword>
<dbReference type="Proteomes" id="UP000620124">
    <property type="component" value="Unassembled WGS sequence"/>
</dbReference>
<evidence type="ECO:0008006" key="3">
    <source>
        <dbReference type="Google" id="ProtNLM"/>
    </source>
</evidence>
<name>A0A8H6XQS7_9AGAR</name>
<proteinExistence type="predicted"/>
<comment type="caution">
    <text evidence="1">The sequence shown here is derived from an EMBL/GenBank/DDBJ whole genome shotgun (WGS) entry which is preliminary data.</text>
</comment>
<sequence length="413" mass="45980">MQPVASRCVGDPPALELLGFSFLFGDEANQTVDPTTALVDLWLTRSRGYPLSVTIRCREPGFRLPYGLISVLKNRSSQWARLELKLSWHDFSEFSKMSAPFPCLQALAMDCNNSQMLDNFAWNNELYSSTHSPGLTSLRLGYCAGVYPLYPFTAASSQLTTLEDTMRDSASAMVVFDLFPRLRYLILHVDYPLLGAPSPAVVPVTAHLTCLILDGNVDLLGCLHPLAPASRRDHLERGGFQYSCVVRGTLAMRANALHLLHGSFISPEIRAALFPVAVTVPTLELDNKPFVHGDLRILFPREGLLFSRLQILSIVAYDFPNLYDDFLKTLSTLLTVRCAHLRIACGHSEDPAADIPPPPDYVLAHLGDFAREGMVITLETPTYRWPENFSNDLDGDYNVFDPEERLPSSIFCP</sequence>
<dbReference type="AlphaFoldDB" id="A0A8H6XQS7"/>
<evidence type="ECO:0000313" key="1">
    <source>
        <dbReference type="EMBL" id="KAF7344896.1"/>
    </source>
</evidence>
<reference evidence="1" key="1">
    <citation type="submission" date="2020-05" db="EMBL/GenBank/DDBJ databases">
        <title>Mycena genomes resolve the evolution of fungal bioluminescence.</title>
        <authorList>
            <person name="Tsai I.J."/>
        </authorList>
    </citation>
    <scope>NUCLEOTIDE SEQUENCE</scope>
    <source>
        <strain evidence="1">CCC161011</strain>
    </source>
</reference>
<protein>
    <recommendedName>
        <fullName evidence="3">F-box domain-containing protein</fullName>
    </recommendedName>
</protein>
<dbReference type="OrthoDB" id="2269034at2759"/>
<dbReference type="EMBL" id="JACAZI010000014">
    <property type="protein sequence ID" value="KAF7344896.1"/>
    <property type="molecule type" value="Genomic_DNA"/>
</dbReference>
<evidence type="ECO:0000313" key="2">
    <source>
        <dbReference type="Proteomes" id="UP000620124"/>
    </source>
</evidence>
<organism evidence="1 2">
    <name type="scientific">Mycena venus</name>
    <dbReference type="NCBI Taxonomy" id="2733690"/>
    <lineage>
        <taxon>Eukaryota</taxon>
        <taxon>Fungi</taxon>
        <taxon>Dikarya</taxon>
        <taxon>Basidiomycota</taxon>
        <taxon>Agaricomycotina</taxon>
        <taxon>Agaricomycetes</taxon>
        <taxon>Agaricomycetidae</taxon>
        <taxon>Agaricales</taxon>
        <taxon>Marasmiineae</taxon>
        <taxon>Mycenaceae</taxon>
        <taxon>Mycena</taxon>
    </lineage>
</organism>